<dbReference type="AlphaFoldDB" id="A0A0G0YJ77"/>
<evidence type="ECO:0000259" key="2">
    <source>
        <dbReference type="Pfam" id="PF14257"/>
    </source>
</evidence>
<protein>
    <recommendedName>
        <fullName evidence="2">DUF4349 domain-containing protein</fullName>
    </recommendedName>
</protein>
<comment type="caution">
    <text evidence="3">The sequence shown here is derived from an EMBL/GenBank/DDBJ whole genome shotgun (WGS) entry which is preliminary data.</text>
</comment>
<evidence type="ECO:0000256" key="1">
    <source>
        <dbReference type="SAM" id="Phobius"/>
    </source>
</evidence>
<keyword evidence="1" id="KW-0472">Membrane</keyword>
<dbReference type="Proteomes" id="UP000033847">
    <property type="component" value="Unassembled WGS sequence"/>
</dbReference>
<feature type="domain" description="DUF4349" evidence="2">
    <location>
        <begin position="80"/>
        <end position="288"/>
    </location>
</feature>
<dbReference type="EMBL" id="LCCU01000024">
    <property type="protein sequence ID" value="KKS36654.1"/>
    <property type="molecule type" value="Genomic_DNA"/>
</dbReference>
<feature type="transmembrane region" description="Helical" evidence="1">
    <location>
        <begin position="271"/>
        <end position="292"/>
    </location>
</feature>
<dbReference type="InterPro" id="IPR025645">
    <property type="entry name" value="DUF4349"/>
</dbReference>
<sequence length="306" mass="34404">MINKIFDWIKRNKLLTLLLIGAVWWVLNSIPRTLLGGQSMMSTSESYAVDSYGAAPMMGLSNSNYKYAREAAPQPDISNRKVVVESNFSLLVKDVTPTVEMIKEKTLLMAGYMVNTSINRTEYGENAILQIRVPSEKVEEMSKYLRGVAVKVVSENVDGRDVTDQYVDIERRLGDLEAQRARMLAILDKATTVNEMLSVQQALDQVQNQIDSYKGQLLYMDGTTKTSKLTVYISTDELGLPYTPAQPWRPEVIFKQAVRAMLGTLQDIGSFAIWLAVYLPIILGAVVVFKIVKKIIRKRSKPVQTL</sequence>
<keyword evidence="1" id="KW-0812">Transmembrane</keyword>
<reference evidence="3 4" key="1">
    <citation type="journal article" date="2015" name="Nature">
        <title>rRNA introns, odd ribosomes, and small enigmatic genomes across a large radiation of phyla.</title>
        <authorList>
            <person name="Brown C.T."/>
            <person name="Hug L.A."/>
            <person name="Thomas B.C."/>
            <person name="Sharon I."/>
            <person name="Castelle C.J."/>
            <person name="Singh A."/>
            <person name="Wilkins M.J."/>
            <person name="Williams K.H."/>
            <person name="Banfield J.F."/>
        </authorList>
    </citation>
    <scope>NUCLEOTIDE SEQUENCE [LARGE SCALE GENOMIC DNA]</scope>
</reference>
<keyword evidence="1" id="KW-1133">Transmembrane helix</keyword>
<evidence type="ECO:0000313" key="4">
    <source>
        <dbReference type="Proteomes" id="UP000033847"/>
    </source>
</evidence>
<dbReference type="Pfam" id="PF14257">
    <property type="entry name" value="DUF4349"/>
    <property type="match status" value="1"/>
</dbReference>
<evidence type="ECO:0000313" key="3">
    <source>
        <dbReference type="EMBL" id="KKS36654.1"/>
    </source>
</evidence>
<gene>
    <name evidence="3" type="ORF">UV00_C0024G0009</name>
</gene>
<proteinExistence type="predicted"/>
<organism evidence="3 4">
    <name type="scientific">candidate division WWE3 bacterium GW2011_GWF1_42_14</name>
    <dbReference type="NCBI Taxonomy" id="1619138"/>
    <lineage>
        <taxon>Bacteria</taxon>
        <taxon>Katanobacteria</taxon>
    </lineage>
</organism>
<name>A0A0G0YJ77_UNCKA</name>
<accession>A0A0G0YJ77</accession>